<evidence type="ECO:0008006" key="3">
    <source>
        <dbReference type="Google" id="ProtNLM"/>
    </source>
</evidence>
<comment type="caution">
    <text evidence="1">The sequence shown here is derived from an EMBL/GenBank/DDBJ whole genome shotgun (WGS) entry which is preliminary data.</text>
</comment>
<dbReference type="Gene3D" id="3.40.50.720">
    <property type="entry name" value="NAD(P)-binding Rossmann-like Domain"/>
    <property type="match status" value="1"/>
</dbReference>
<dbReference type="PANTHER" id="PTHR48476">
    <property type="entry name" value="SHORT-CHAIN DEHYDROGENASE TIC 32, CHLOROPLASTIC-LIKE"/>
    <property type="match status" value="1"/>
</dbReference>
<dbReference type="Proteomes" id="UP000467637">
    <property type="component" value="Unassembled WGS sequence"/>
</dbReference>
<organism evidence="1 2">
    <name type="scientific">Paenibacillus anseongense</name>
    <dbReference type="NCBI Taxonomy" id="2682845"/>
    <lineage>
        <taxon>Bacteria</taxon>
        <taxon>Bacillati</taxon>
        <taxon>Bacillota</taxon>
        <taxon>Bacilli</taxon>
        <taxon>Bacillales</taxon>
        <taxon>Paenibacillaceae</taxon>
        <taxon>Paenibacillus</taxon>
    </lineage>
</organism>
<dbReference type="InterPro" id="IPR055280">
    <property type="entry name" value="TIC32"/>
</dbReference>
<dbReference type="PANTHER" id="PTHR48476:SF1">
    <property type="entry name" value="SHORT-CHAIN DEHYDROGENASE TIC 32, CHLOROPLASTIC-LIKE"/>
    <property type="match status" value="1"/>
</dbReference>
<dbReference type="RefSeq" id="WP_157325522.1">
    <property type="nucleotide sequence ID" value="NZ_WSEM01000034.1"/>
</dbReference>
<keyword evidence="2" id="KW-1185">Reference proteome</keyword>
<dbReference type="EMBL" id="WSEM01000034">
    <property type="protein sequence ID" value="MVQ39434.1"/>
    <property type="molecule type" value="Genomic_DNA"/>
</dbReference>
<protein>
    <recommendedName>
        <fullName evidence="3">SDR family NAD(P)-dependent oxidoreductase</fullName>
    </recommendedName>
</protein>
<accession>A0ABW9UJD8</accession>
<dbReference type="InterPro" id="IPR036291">
    <property type="entry name" value="NAD(P)-bd_dom_sf"/>
</dbReference>
<gene>
    <name evidence="1" type="ORF">GON05_33075</name>
</gene>
<reference evidence="1 2" key="1">
    <citation type="submission" date="2019-12" db="EMBL/GenBank/DDBJ databases">
        <authorList>
            <person name="Huq M.A."/>
        </authorList>
    </citation>
    <scope>NUCLEOTIDE SEQUENCE [LARGE SCALE GENOMIC DNA]</scope>
    <source>
        <strain evidence="1 2">MAH-34</strain>
    </source>
</reference>
<sequence>MIQMPIGSGFNAASTTDDVIRGIDLRGKVAIVTGGYVGLGLETTRTLAAAREKVIVPARDLKKAHQAPWMELKVLKLKR</sequence>
<evidence type="ECO:0000313" key="2">
    <source>
        <dbReference type="Proteomes" id="UP000467637"/>
    </source>
</evidence>
<evidence type="ECO:0000313" key="1">
    <source>
        <dbReference type="EMBL" id="MVQ39434.1"/>
    </source>
</evidence>
<name>A0ABW9UJD8_9BACL</name>
<proteinExistence type="predicted"/>
<dbReference type="SUPFAM" id="SSF51735">
    <property type="entry name" value="NAD(P)-binding Rossmann-fold domains"/>
    <property type="match status" value="1"/>
</dbReference>